<dbReference type="InterPro" id="IPR012677">
    <property type="entry name" value="Nucleotide-bd_a/b_plait_sf"/>
</dbReference>
<keyword evidence="3" id="KW-1185">Reference proteome</keyword>
<feature type="region of interest" description="Disordered" evidence="1">
    <location>
        <begin position="28"/>
        <end position="73"/>
    </location>
</feature>
<feature type="compositionally biased region" description="Low complexity" evidence="1">
    <location>
        <begin position="100"/>
        <end position="113"/>
    </location>
</feature>
<reference evidence="2 3" key="1">
    <citation type="submission" date="2016-05" db="EMBL/GenBank/DDBJ databases">
        <title>A degradative enzymes factory behind the ericoid mycorrhizal symbiosis.</title>
        <authorList>
            <consortium name="DOE Joint Genome Institute"/>
            <person name="Martino E."/>
            <person name="Morin E."/>
            <person name="Grelet G."/>
            <person name="Kuo A."/>
            <person name="Kohler A."/>
            <person name="Daghino S."/>
            <person name="Barry K."/>
            <person name="Choi C."/>
            <person name="Cichocki N."/>
            <person name="Clum A."/>
            <person name="Copeland A."/>
            <person name="Hainaut M."/>
            <person name="Haridas S."/>
            <person name="Labutti K."/>
            <person name="Lindquist E."/>
            <person name="Lipzen A."/>
            <person name="Khouja H.-R."/>
            <person name="Murat C."/>
            <person name="Ohm R."/>
            <person name="Olson A."/>
            <person name="Spatafora J."/>
            <person name="Veneault-Fourrey C."/>
            <person name="Henrissat B."/>
            <person name="Grigoriev I."/>
            <person name="Martin F."/>
            <person name="Perotto S."/>
        </authorList>
    </citation>
    <scope>NUCLEOTIDE SEQUENCE [LARGE SCALE GENOMIC DNA]</scope>
    <source>
        <strain evidence="2 3">UAMH 7357</strain>
    </source>
</reference>
<proteinExistence type="predicted"/>
<feature type="compositionally biased region" description="Low complexity" evidence="1">
    <location>
        <begin position="305"/>
        <end position="322"/>
    </location>
</feature>
<dbReference type="STRING" id="1745343.A0A2J6QNM7"/>
<feature type="region of interest" description="Disordered" evidence="1">
    <location>
        <begin position="251"/>
        <end position="322"/>
    </location>
</feature>
<dbReference type="Proteomes" id="UP000235672">
    <property type="component" value="Unassembled WGS sequence"/>
</dbReference>
<dbReference type="Gene3D" id="3.30.70.330">
    <property type="match status" value="1"/>
</dbReference>
<name>A0A2J6QNM7_9HELO</name>
<evidence type="ECO:0000256" key="1">
    <source>
        <dbReference type="SAM" id="MobiDB-lite"/>
    </source>
</evidence>
<gene>
    <name evidence="2" type="ORF">NA56DRAFT_640622</name>
</gene>
<feature type="compositionally biased region" description="Basic and acidic residues" evidence="1">
    <location>
        <begin position="130"/>
        <end position="139"/>
    </location>
</feature>
<feature type="compositionally biased region" description="Polar residues" evidence="1">
    <location>
        <begin position="284"/>
        <end position="297"/>
    </location>
</feature>
<dbReference type="AlphaFoldDB" id="A0A2J6QNM7"/>
<organism evidence="2 3">
    <name type="scientific">Hyaloscypha hepaticicola</name>
    <dbReference type="NCBI Taxonomy" id="2082293"/>
    <lineage>
        <taxon>Eukaryota</taxon>
        <taxon>Fungi</taxon>
        <taxon>Dikarya</taxon>
        <taxon>Ascomycota</taxon>
        <taxon>Pezizomycotina</taxon>
        <taxon>Leotiomycetes</taxon>
        <taxon>Helotiales</taxon>
        <taxon>Hyaloscyphaceae</taxon>
        <taxon>Hyaloscypha</taxon>
    </lineage>
</organism>
<sequence>MPPIIMHNVPDPELYYGSDGIQRPYGLYSRDDGNPAVVKPRRAVAETGSFGKSTRRSRSRTGTPAARQREDPTLAAADAIFSQFFAQKAAEKPEAPQRKQSISSISQPNLSSSAPLGQIDGTAGSSSRYAKKEPPKEPTEVILRGFKSSQQYAAIREYERIGGRICEDYPRDAPIEQRRYKSDLRDQASMRRKPLTAEEKAKAYKFAGGEHWIKVTFESAEAAEVAVEASPQTILGHIVYAELYRGVPPTADKANPVDEQTPRGGRFTSQSLGTASGLGARPGPSSSTLPRSFNTPSMREIGRGTNSLSPPDSTNSSSHTLDTATLSYTSGTASSATVTGFRSDSSGPAQGSPAFCQRIPTAKRMKLLPAEQALLPQQSFSKRVMSKIPLVSWLSADIIGSAVPRTEMGDFDWEKASLYWKMVWWVDSLTGWFDVCGNDKED</sequence>
<feature type="region of interest" description="Disordered" evidence="1">
    <location>
        <begin position="88"/>
        <end position="141"/>
    </location>
</feature>
<protein>
    <recommendedName>
        <fullName evidence="4">Nucleoporin NUP53</fullName>
    </recommendedName>
</protein>
<dbReference type="EMBL" id="KZ613465">
    <property type="protein sequence ID" value="PMD27870.1"/>
    <property type="molecule type" value="Genomic_DNA"/>
</dbReference>
<dbReference type="OrthoDB" id="8033832at2759"/>
<evidence type="ECO:0008006" key="4">
    <source>
        <dbReference type="Google" id="ProtNLM"/>
    </source>
</evidence>
<accession>A0A2J6QNM7</accession>
<evidence type="ECO:0000313" key="2">
    <source>
        <dbReference type="EMBL" id="PMD27870.1"/>
    </source>
</evidence>
<evidence type="ECO:0000313" key="3">
    <source>
        <dbReference type="Proteomes" id="UP000235672"/>
    </source>
</evidence>